<name>A0A941AN19_9BACI</name>
<dbReference type="Pfam" id="PF01381">
    <property type="entry name" value="HTH_3"/>
    <property type="match status" value="1"/>
</dbReference>
<dbReference type="PROSITE" id="PS50943">
    <property type="entry name" value="HTH_CROC1"/>
    <property type="match status" value="1"/>
</dbReference>
<reference evidence="3" key="1">
    <citation type="submission" date="2021-03" db="EMBL/GenBank/DDBJ databases">
        <title>Bacillus suaedae sp. nov., isolated from Suaeda aralocaspica.</title>
        <authorList>
            <person name="Lei R.F.R."/>
        </authorList>
    </citation>
    <scope>NUCLEOTIDE SEQUENCE</scope>
    <source>
        <strain evidence="3">YZJH907-2</strain>
    </source>
</reference>
<sequence length="108" mass="12661">MLGEKISELRKARGLSQYQLADKLGFSRGKLSNYEQGSRQPDYETLKTLAEFFDVSTDYLLGRSEDKKPIHIAFSHGDDPLTEEEEAFLERQLEEFRNLRKKFEQQDK</sequence>
<organism evidence="3 4">
    <name type="scientific">Halalkalibacter suaedae</name>
    <dbReference type="NCBI Taxonomy" id="2822140"/>
    <lineage>
        <taxon>Bacteria</taxon>
        <taxon>Bacillati</taxon>
        <taxon>Bacillota</taxon>
        <taxon>Bacilli</taxon>
        <taxon>Bacillales</taxon>
        <taxon>Bacillaceae</taxon>
        <taxon>Halalkalibacter</taxon>
    </lineage>
</organism>
<dbReference type="InterPro" id="IPR001387">
    <property type="entry name" value="Cro/C1-type_HTH"/>
</dbReference>
<evidence type="ECO:0000313" key="4">
    <source>
        <dbReference type="Proteomes" id="UP000678228"/>
    </source>
</evidence>
<dbReference type="SUPFAM" id="SSF47413">
    <property type="entry name" value="lambda repressor-like DNA-binding domains"/>
    <property type="match status" value="1"/>
</dbReference>
<feature type="domain" description="HTH cro/C1-type" evidence="2">
    <location>
        <begin position="6"/>
        <end position="60"/>
    </location>
</feature>
<dbReference type="SMART" id="SM00530">
    <property type="entry name" value="HTH_XRE"/>
    <property type="match status" value="1"/>
</dbReference>
<evidence type="ECO:0000313" key="3">
    <source>
        <dbReference type="EMBL" id="MBP3951160.1"/>
    </source>
</evidence>
<keyword evidence="1" id="KW-0238">DNA-binding</keyword>
<protein>
    <submittedName>
        <fullName evidence="3">Helix-turn-helix transcriptional regulator</fullName>
    </submittedName>
</protein>
<dbReference type="PANTHER" id="PTHR46558:SF11">
    <property type="entry name" value="HTH-TYPE TRANSCRIPTIONAL REGULATOR XRE"/>
    <property type="match status" value="1"/>
</dbReference>
<evidence type="ECO:0000256" key="1">
    <source>
        <dbReference type="ARBA" id="ARBA00023125"/>
    </source>
</evidence>
<proteinExistence type="predicted"/>
<keyword evidence="4" id="KW-1185">Reference proteome</keyword>
<dbReference type="InterPro" id="IPR010982">
    <property type="entry name" value="Lambda_DNA-bd_dom_sf"/>
</dbReference>
<dbReference type="Proteomes" id="UP000678228">
    <property type="component" value="Unassembled WGS sequence"/>
</dbReference>
<dbReference type="PANTHER" id="PTHR46558">
    <property type="entry name" value="TRACRIPTIONAL REGULATORY PROTEIN-RELATED-RELATED"/>
    <property type="match status" value="1"/>
</dbReference>
<evidence type="ECO:0000259" key="2">
    <source>
        <dbReference type="PROSITE" id="PS50943"/>
    </source>
</evidence>
<gene>
    <name evidence="3" type="ORF">J7W16_08425</name>
</gene>
<accession>A0A941AN19</accession>
<comment type="caution">
    <text evidence="3">The sequence shown here is derived from an EMBL/GenBank/DDBJ whole genome shotgun (WGS) entry which is preliminary data.</text>
</comment>
<dbReference type="CDD" id="cd00093">
    <property type="entry name" value="HTH_XRE"/>
    <property type="match status" value="1"/>
</dbReference>
<dbReference type="GO" id="GO:0003677">
    <property type="term" value="F:DNA binding"/>
    <property type="evidence" value="ECO:0007669"/>
    <property type="project" value="UniProtKB-KW"/>
</dbReference>
<dbReference type="Gene3D" id="1.10.260.40">
    <property type="entry name" value="lambda repressor-like DNA-binding domains"/>
    <property type="match status" value="1"/>
</dbReference>
<dbReference type="EMBL" id="JAGKSQ010000003">
    <property type="protein sequence ID" value="MBP3951160.1"/>
    <property type="molecule type" value="Genomic_DNA"/>
</dbReference>
<dbReference type="AlphaFoldDB" id="A0A941AN19"/>